<dbReference type="RefSeq" id="WP_275594960.1">
    <property type="nucleotide sequence ID" value="NZ_CP102381.1"/>
</dbReference>
<feature type="transmembrane region" description="Helical" evidence="1">
    <location>
        <begin position="12"/>
        <end position="30"/>
    </location>
</feature>
<sequence length="501" mass="57679">MFNLPNKKVIIGLIALAILIYILKLFWLPITDKKSPLQTKLTINYEVTKTVINETEIQLPLPYSTRKNRLVSQSMSYNGWRIIKRNYKDGDKRGIILIATEKRPSTIQLQYNFSHLDNAQKRVATPLKAAEFDKYTKLDEFDQKRLAKFNQYLAKNAFNPEKLLESDSSLPKYLEFYESYWGAFPNYQSLKNKPCNNWLIEQNNLLTNLRSLNIPIRTVCGITVDIKNNSYKRGWLEFHDGDYWQVLDLWSDNTLKLIAFSKDSNKYSSVKNGSKLKETLSVDNVLIDEAQKFNIEKFYNLELLPLDIQDTLKILLTLPFAVLITAFLKAFLRIETFGTLTPALLGLALAFNEILLSFIILTFVFFPTIYVKKLVQNKNKIVEHTVTLTFVILVLIFILTLADTMGWIENPSDALLPVIILTLLIDKYFTALNKTSVNQANIKMVYTLLLTFIVIGVLQLSFIGDWFLVHPEMHLVTIALALILCKPKESKDVIEEPKTDP</sequence>
<dbReference type="Proteomes" id="UP001222275">
    <property type="component" value="Chromosome"/>
</dbReference>
<name>A0ABY8C9V5_9GAMM</name>
<evidence type="ECO:0000313" key="3">
    <source>
        <dbReference type="EMBL" id="WEJ62704.1"/>
    </source>
</evidence>
<feature type="transmembrane region" description="Helical" evidence="1">
    <location>
        <begin position="381"/>
        <end position="402"/>
    </location>
</feature>
<feature type="transmembrane region" description="Helical" evidence="1">
    <location>
        <begin position="344"/>
        <end position="369"/>
    </location>
</feature>
<accession>A0ABY8C9V5</accession>
<evidence type="ECO:0000313" key="4">
    <source>
        <dbReference type="Proteomes" id="UP001222275"/>
    </source>
</evidence>
<feature type="domain" description="7 transmembrane helices usually fused to an inactive transglutaminase" evidence="2">
    <location>
        <begin position="287"/>
        <end position="485"/>
    </location>
</feature>
<gene>
    <name evidence="3" type="ORF">NR989_00230</name>
</gene>
<evidence type="ECO:0000259" key="2">
    <source>
        <dbReference type="Pfam" id="PF14402"/>
    </source>
</evidence>
<keyword evidence="1" id="KW-0812">Transmembrane</keyword>
<dbReference type="Pfam" id="PF14402">
    <property type="entry name" value="7TM_transglut"/>
    <property type="match status" value="1"/>
</dbReference>
<dbReference type="EMBL" id="CP102381">
    <property type="protein sequence ID" value="WEJ62704.1"/>
    <property type="molecule type" value="Genomic_DNA"/>
</dbReference>
<proteinExistence type="predicted"/>
<dbReference type="InterPro" id="IPR025840">
    <property type="entry name" value="7TM_transglut"/>
</dbReference>
<keyword evidence="4" id="KW-1185">Reference proteome</keyword>
<keyword evidence="1" id="KW-0472">Membrane</keyword>
<feature type="transmembrane region" description="Helical" evidence="1">
    <location>
        <begin position="444"/>
        <end position="462"/>
    </location>
</feature>
<feature type="transmembrane region" description="Helical" evidence="1">
    <location>
        <begin position="314"/>
        <end position="332"/>
    </location>
</feature>
<keyword evidence="1" id="KW-1133">Transmembrane helix</keyword>
<organism evidence="3 4">
    <name type="scientific">Thiomicrorhabdus lithotrophica</name>
    <dbReference type="NCBI Taxonomy" id="2949997"/>
    <lineage>
        <taxon>Bacteria</taxon>
        <taxon>Pseudomonadati</taxon>
        <taxon>Pseudomonadota</taxon>
        <taxon>Gammaproteobacteria</taxon>
        <taxon>Thiotrichales</taxon>
        <taxon>Piscirickettsiaceae</taxon>
        <taxon>Thiomicrorhabdus</taxon>
    </lineage>
</organism>
<protein>
    <recommendedName>
        <fullName evidence="2">7 transmembrane helices usually fused to an inactive transglutaminase domain-containing protein</fullName>
    </recommendedName>
</protein>
<evidence type="ECO:0000256" key="1">
    <source>
        <dbReference type="SAM" id="Phobius"/>
    </source>
</evidence>
<feature type="transmembrane region" description="Helical" evidence="1">
    <location>
        <begin position="414"/>
        <end position="432"/>
    </location>
</feature>
<reference evidence="3 4" key="1">
    <citation type="submission" date="2022-06" db="EMBL/GenBank/DDBJ databases">
        <title>Thiomicrohabdus sp. nov, an obligately chemolithoautotrophic, sulfur-oxidizing bacterium isolated from beach of Guanyin Mountain. Amoy.</title>
        <authorList>
            <person name="Zhu H."/>
        </authorList>
    </citation>
    <scope>NUCLEOTIDE SEQUENCE [LARGE SCALE GENOMIC DNA]</scope>
    <source>
        <strain evidence="3 4">XGS-01</strain>
    </source>
</reference>